<dbReference type="PROSITE" id="PS51257">
    <property type="entry name" value="PROKAR_LIPOPROTEIN"/>
    <property type="match status" value="1"/>
</dbReference>
<proteinExistence type="predicted"/>
<keyword evidence="3" id="KW-1185">Reference proteome</keyword>
<feature type="chain" id="PRO_5040790761" evidence="1">
    <location>
        <begin position="16"/>
        <end position="367"/>
    </location>
</feature>
<gene>
    <name evidence="2" type="ORF">TrRE_jg551</name>
</gene>
<dbReference type="GO" id="GO:0006629">
    <property type="term" value="P:lipid metabolic process"/>
    <property type="evidence" value="ECO:0007669"/>
    <property type="project" value="TreeGrafter"/>
</dbReference>
<dbReference type="PANTHER" id="PTHR10612">
    <property type="entry name" value="APOLIPOPROTEIN D"/>
    <property type="match status" value="1"/>
</dbReference>
<accession>A0A9W6ZP20</accession>
<dbReference type="OrthoDB" id="565904at2759"/>
<sequence length="367" mass="39569">MKFLLAASLAAAATACPGSDSFIHAKCSMEVTFQNSCDDVSTEMVSRASGANGWSDPHNGGTYTFTSTTPSDITGTRTTGDGKYTDKYDFHFESTSASTCTVSACSESQVMSVLDYSTNYCNLHSLYCSSAEGCPTAGADLTYSEKFSSCKQHDAVCVADKSVDKSVEKSLRGASTCPPVKTAPDFDLDSYISGSWYIQEQAETKYLPSSQNFCVRASYTKKAKPNWLGWSIDVSNYAQESDGTPHDSGDTLCAQGSDASDPAKLEVAPCFLPSFLSGPYWVLEYNEKEGYALVSGGQPDIETEGGCRNGSGTNDSGLWIFTREQKRDEVLVERIRDMAKEQGFDVSVLNKVDQTNCNGVEEKATTA</sequence>
<dbReference type="Proteomes" id="UP001165082">
    <property type="component" value="Unassembled WGS sequence"/>
</dbReference>
<dbReference type="GO" id="GO:0000302">
    <property type="term" value="P:response to reactive oxygen species"/>
    <property type="evidence" value="ECO:0007669"/>
    <property type="project" value="TreeGrafter"/>
</dbReference>
<dbReference type="AlphaFoldDB" id="A0A9W6ZP20"/>
<evidence type="ECO:0000313" key="2">
    <source>
        <dbReference type="EMBL" id="GMH57912.1"/>
    </source>
</evidence>
<feature type="signal peptide" evidence="1">
    <location>
        <begin position="1"/>
        <end position="15"/>
    </location>
</feature>
<dbReference type="SUPFAM" id="SSF50814">
    <property type="entry name" value="Lipocalins"/>
    <property type="match status" value="1"/>
</dbReference>
<evidence type="ECO:0000313" key="3">
    <source>
        <dbReference type="Proteomes" id="UP001165082"/>
    </source>
</evidence>
<keyword evidence="1" id="KW-0732">Signal</keyword>
<organism evidence="2 3">
    <name type="scientific">Triparma retinervis</name>
    <dbReference type="NCBI Taxonomy" id="2557542"/>
    <lineage>
        <taxon>Eukaryota</taxon>
        <taxon>Sar</taxon>
        <taxon>Stramenopiles</taxon>
        <taxon>Ochrophyta</taxon>
        <taxon>Bolidophyceae</taxon>
        <taxon>Parmales</taxon>
        <taxon>Triparmaceae</taxon>
        <taxon>Triparma</taxon>
    </lineage>
</organism>
<dbReference type="Gene3D" id="2.40.128.20">
    <property type="match status" value="1"/>
</dbReference>
<name>A0A9W6ZP20_9STRA</name>
<dbReference type="EMBL" id="BRXZ01002245">
    <property type="protein sequence ID" value="GMH57912.1"/>
    <property type="molecule type" value="Genomic_DNA"/>
</dbReference>
<comment type="caution">
    <text evidence="2">The sequence shown here is derived from an EMBL/GenBank/DDBJ whole genome shotgun (WGS) entry which is preliminary data.</text>
</comment>
<dbReference type="GO" id="GO:0005737">
    <property type="term" value="C:cytoplasm"/>
    <property type="evidence" value="ECO:0007669"/>
    <property type="project" value="TreeGrafter"/>
</dbReference>
<dbReference type="PANTHER" id="PTHR10612:SF34">
    <property type="entry name" value="APOLIPOPROTEIN D"/>
    <property type="match status" value="1"/>
</dbReference>
<dbReference type="InterPro" id="IPR012674">
    <property type="entry name" value="Calycin"/>
</dbReference>
<evidence type="ECO:0000256" key="1">
    <source>
        <dbReference type="SAM" id="SignalP"/>
    </source>
</evidence>
<reference evidence="2" key="1">
    <citation type="submission" date="2022-07" db="EMBL/GenBank/DDBJ databases">
        <title>Genome analysis of Parmales, a sister group of diatoms, reveals the evolutionary specialization of diatoms from phago-mixotrophs to photoautotrophs.</title>
        <authorList>
            <person name="Ban H."/>
            <person name="Sato S."/>
            <person name="Yoshikawa S."/>
            <person name="Kazumasa Y."/>
            <person name="Nakamura Y."/>
            <person name="Ichinomiya M."/>
            <person name="Saitoh K."/>
            <person name="Sato N."/>
            <person name="Blanc-Mathieu R."/>
            <person name="Endo H."/>
            <person name="Kuwata A."/>
            <person name="Ogata H."/>
        </authorList>
    </citation>
    <scope>NUCLEOTIDE SEQUENCE</scope>
</reference>
<protein>
    <submittedName>
        <fullName evidence="2">Uncharacterized protein</fullName>
    </submittedName>
</protein>